<dbReference type="AlphaFoldDB" id="A0AA85GHF8"/>
<dbReference type="Pfam" id="PF00179">
    <property type="entry name" value="UQ_con"/>
    <property type="match status" value="1"/>
</dbReference>
<feature type="compositionally biased region" description="Polar residues" evidence="1">
    <location>
        <begin position="379"/>
        <end position="414"/>
    </location>
</feature>
<accession>A0AA85GHF8</accession>
<proteinExistence type="predicted"/>
<keyword evidence="2" id="KW-1133">Transmembrane helix</keyword>
<dbReference type="Proteomes" id="UP000050792">
    <property type="component" value="Unassembled WGS sequence"/>
</dbReference>
<evidence type="ECO:0000256" key="1">
    <source>
        <dbReference type="SAM" id="MobiDB-lite"/>
    </source>
</evidence>
<reference evidence="4" key="1">
    <citation type="submission" date="2022-06" db="EMBL/GenBank/DDBJ databases">
        <authorList>
            <person name="Berger JAMES D."/>
            <person name="Berger JAMES D."/>
        </authorList>
    </citation>
    <scope>NUCLEOTIDE SEQUENCE [LARGE SCALE GENOMIC DNA]</scope>
</reference>
<dbReference type="PROSITE" id="PS50127">
    <property type="entry name" value="UBC_2"/>
    <property type="match status" value="1"/>
</dbReference>
<dbReference type="SMART" id="SM00212">
    <property type="entry name" value="UBCc"/>
    <property type="match status" value="1"/>
</dbReference>
<evidence type="ECO:0000256" key="2">
    <source>
        <dbReference type="SAM" id="Phobius"/>
    </source>
</evidence>
<evidence type="ECO:0000259" key="3">
    <source>
        <dbReference type="PROSITE" id="PS50127"/>
    </source>
</evidence>
<dbReference type="PANTHER" id="PTHR24067">
    <property type="entry name" value="UBIQUITIN-CONJUGATING ENZYME E2"/>
    <property type="match status" value="1"/>
</dbReference>
<keyword evidence="2" id="KW-0812">Transmembrane</keyword>
<evidence type="ECO:0000313" key="4">
    <source>
        <dbReference type="Proteomes" id="UP000050792"/>
    </source>
</evidence>
<reference evidence="5 6" key="2">
    <citation type="submission" date="2023-11" db="UniProtKB">
        <authorList>
            <consortium name="WormBaseParasite"/>
        </authorList>
    </citation>
    <scope>IDENTIFICATION</scope>
</reference>
<protein>
    <recommendedName>
        <fullName evidence="3">UBC core domain-containing protein</fullName>
    </recommendedName>
</protein>
<dbReference type="WBParaSite" id="SRDH1_94100.2">
    <property type="protein sequence ID" value="SRDH1_94100.2"/>
    <property type="gene ID" value="SRDH1_94100"/>
</dbReference>
<dbReference type="InterPro" id="IPR000608">
    <property type="entry name" value="UBC"/>
</dbReference>
<evidence type="ECO:0000313" key="6">
    <source>
        <dbReference type="WBParaSite" id="SRDH1_94100.2"/>
    </source>
</evidence>
<dbReference type="WBParaSite" id="SRDH1_94100.1">
    <property type="protein sequence ID" value="SRDH1_94100.1"/>
    <property type="gene ID" value="SRDH1_94100"/>
</dbReference>
<organism evidence="4 6">
    <name type="scientific">Schistosoma rodhaini</name>
    <dbReference type="NCBI Taxonomy" id="6188"/>
    <lineage>
        <taxon>Eukaryota</taxon>
        <taxon>Metazoa</taxon>
        <taxon>Spiralia</taxon>
        <taxon>Lophotrochozoa</taxon>
        <taxon>Platyhelminthes</taxon>
        <taxon>Trematoda</taxon>
        <taxon>Digenea</taxon>
        <taxon>Strigeidida</taxon>
        <taxon>Schistosomatoidea</taxon>
        <taxon>Schistosomatidae</taxon>
        <taxon>Schistosoma</taxon>
    </lineage>
</organism>
<dbReference type="SUPFAM" id="SSF54495">
    <property type="entry name" value="UBC-like"/>
    <property type="match status" value="1"/>
</dbReference>
<name>A0AA85GHF8_9TREM</name>
<evidence type="ECO:0000313" key="5">
    <source>
        <dbReference type="WBParaSite" id="SRDH1_94100.1"/>
    </source>
</evidence>
<feature type="transmembrane region" description="Helical" evidence="2">
    <location>
        <begin position="546"/>
        <end position="565"/>
    </location>
</feature>
<feature type="compositionally biased region" description="Polar residues" evidence="1">
    <location>
        <begin position="468"/>
        <end position="506"/>
    </location>
</feature>
<keyword evidence="4" id="KW-1185">Reference proteome</keyword>
<feature type="compositionally biased region" description="Basic and acidic residues" evidence="1">
    <location>
        <begin position="453"/>
        <end position="464"/>
    </location>
</feature>
<keyword evidence="2" id="KW-0472">Membrane</keyword>
<dbReference type="InterPro" id="IPR016135">
    <property type="entry name" value="UBQ-conjugating_enzyme/RWD"/>
</dbReference>
<sequence length="575" mass="63084">MVVTYNSRNPAVKRLMKEAQELSKPTELYFARPLEDNLFEWHFTIRGPEDSDFQGGLYHGRILFPSEYPMKPPNIVLLTPNGRFEVHRKICLSISGYHPESWRPSWSIRTTLLALIGFMPTCGVGAIGSLNQPKEERQLLARKSQSYVCSICGPTNNLLLPLTTASSSMNEEANEAAAQISMMSEEEFRNKKALANSNTFPPPPPTTTTTIANNNDHQTDSISGITSQSNLSSGNLINPSSTPSTSIHTTPFSMPSLSSPIQSNTTNITENMNSHLWTGFPSYVYPYRNENITPQIAYWLCFPVYYPVPPFPMNANSSSSLATAVSSTIDSGTASGERIPLSFGEWLKGIREKEKSASTSVHDTVSSSPSSTTNTDATQVTHVSHSNENTKPTTSKTLTAANESKQVVDSSENQVHAMGRTISAQNKNESRSKEKSSSSLTDKPPEYVQNSDSLKKKNLNEHEVPLVGTSSKTGGNSNTMETNESCKDNSISKLNKTETNQIQTDTHGTDGLHNRIIGRSVSTPNPNDNNRTPSGHIRRSTSLVQYHTATVCAVGVAIALFIIVMRRLAIMFQEI</sequence>
<dbReference type="InterPro" id="IPR050113">
    <property type="entry name" value="Ub_conjugating_enzyme"/>
</dbReference>
<feature type="region of interest" description="Disordered" evidence="1">
    <location>
        <begin position="354"/>
        <end position="536"/>
    </location>
</feature>
<dbReference type="CDD" id="cd23799">
    <property type="entry name" value="UBCc_UBE2J"/>
    <property type="match status" value="1"/>
</dbReference>
<dbReference type="FunFam" id="3.10.110.10:FF:000086">
    <property type="entry name" value="Ubiquitin-conjugating enzyme E2 J1"/>
    <property type="match status" value="1"/>
</dbReference>
<feature type="domain" description="UBC core" evidence="3">
    <location>
        <begin position="10"/>
        <end position="160"/>
    </location>
</feature>
<dbReference type="Gene3D" id="3.10.110.10">
    <property type="entry name" value="Ubiquitin Conjugating Enzyme"/>
    <property type="match status" value="1"/>
</dbReference>
<feature type="compositionally biased region" description="Polar residues" evidence="1">
    <location>
        <begin position="520"/>
        <end position="533"/>
    </location>
</feature>
<feature type="compositionally biased region" description="Low complexity" evidence="1">
    <location>
        <begin position="357"/>
        <end position="378"/>
    </location>
</feature>